<keyword evidence="2" id="KW-0378">Hydrolase</keyword>
<name>A0ABY6YZ55_9BACL</name>
<feature type="domain" description="Phosphodiester glycosidase" evidence="1">
    <location>
        <begin position="174"/>
        <end position="356"/>
    </location>
</feature>
<dbReference type="PANTHER" id="PTHR40446:SF2">
    <property type="entry name" value="N-ACETYLGLUCOSAMINE-1-PHOSPHODIESTER ALPHA-N-ACETYLGLUCOSAMINIDASE"/>
    <property type="match status" value="1"/>
</dbReference>
<organism evidence="2 3">
    <name type="scientific">Alicyclobacillus dauci</name>
    <dbReference type="NCBI Taxonomy" id="1475485"/>
    <lineage>
        <taxon>Bacteria</taxon>
        <taxon>Bacillati</taxon>
        <taxon>Bacillota</taxon>
        <taxon>Bacilli</taxon>
        <taxon>Bacillales</taxon>
        <taxon>Alicyclobacillaceae</taxon>
        <taxon>Alicyclobacillus</taxon>
    </lineage>
</organism>
<dbReference type="InterPro" id="IPR018711">
    <property type="entry name" value="NAGPA"/>
</dbReference>
<dbReference type="PANTHER" id="PTHR40446">
    <property type="entry name" value="N-ACETYLGLUCOSAMINE-1-PHOSPHODIESTER ALPHA-N-ACETYLGLUCOSAMINIDASE"/>
    <property type="match status" value="1"/>
</dbReference>
<dbReference type="Proteomes" id="UP001164803">
    <property type="component" value="Chromosome"/>
</dbReference>
<evidence type="ECO:0000259" key="1">
    <source>
        <dbReference type="Pfam" id="PF09992"/>
    </source>
</evidence>
<proteinExistence type="predicted"/>
<keyword evidence="3" id="KW-1185">Reference proteome</keyword>
<keyword evidence="2" id="KW-0326">Glycosidase</keyword>
<accession>A0ABY6YZ55</accession>
<evidence type="ECO:0000313" key="2">
    <source>
        <dbReference type="EMBL" id="WAH35866.1"/>
    </source>
</evidence>
<protein>
    <submittedName>
        <fullName evidence="2">Phosphodiester glycosidase family protein</fullName>
    </submittedName>
</protein>
<dbReference type="GO" id="GO:0016798">
    <property type="term" value="F:hydrolase activity, acting on glycosyl bonds"/>
    <property type="evidence" value="ECO:0007669"/>
    <property type="project" value="UniProtKB-KW"/>
</dbReference>
<dbReference type="EMBL" id="CP104064">
    <property type="protein sequence ID" value="WAH35866.1"/>
    <property type="molecule type" value="Genomic_DNA"/>
</dbReference>
<dbReference type="RefSeq" id="WP_268043154.1">
    <property type="nucleotide sequence ID" value="NZ_CP104064.1"/>
</dbReference>
<gene>
    <name evidence="2" type="ORF">NZD86_16560</name>
</gene>
<evidence type="ECO:0000313" key="3">
    <source>
        <dbReference type="Proteomes" id="UP001164803"/>
    </source>
</evidence>
<reference evidence="2" key="1">
    <citation type="submission" date="2022-08" db="EMBL/GenBank/DDBJ databases">
        <title>Alicyclobacillus dauci DSM2870, complete genome.</title>
        <authorList>
            <person name="Wang Q."/>
            <person name="Cai R."/>
            <person name="Wang Z."/>
        </authorList>
    </citation>
    <scope>NUCLEOTIDE SEQUENCE</scope>
    <source>
        <strain evidence="2">DSM 28700</strain>
    </source>
</reference>
<dbReference type="Pfam" id="PF09992">
    <property type="entry name" value="NAGPA"/>
    <property type="match status" value="1"/>
</dbReference>
<sequence length="367" mass="39478">MRDHHSTGNPRSQSPTRKDLRLMRAKRRKRRLAIAAVSIFSTLLVLVGGAIGIAFGTPFGNHLRLTAAETIASTRHYEWARYITTPQEFASILHNLDGIAVKSANIGDISVAAQATPQSISDKSSGPVQLIPLDENGYTGYVMLVHDPKLVRLVPAQVQGSMGEYITNMGPRVGAVAGVNASGFEDPNGNGWGGVPVGLEYVNGQVMQQSKRDPSWATVGFTKDGIMVMGDYTTSDLKQLGVRDAMQFHPELVVNGQPTITEGDGGWGSDPRTAIGQEKDGTVIFVVVNGRLHGNGSMGATQRQVMDIMLRYHAVNACAMDGGSSSVLYNNGQIINSPSTIDPHHERHLPDAWMVFPTEQAANHVGD</sequence>